<dbReference type="EMBL" id="JBHUIJ010000011">
    <property type="protein sequence ID" value="MFD2237669.1"/>
    <property type="molecule type" value="Genomic_DNA"/>
</dbReference>
<proteinExistence type="predicted"/>
<evidence type="ECO:0008006" key="3">
    <source>
        <dbReference type="Google" id="ProtNLM"/>
    </source>
</evidence>
<dbReference type="Proteomes" id="UP001597371">
    <property type="component" value="Unassembled WGS sequence"/>
</dbReference>
<gene>
    <name evidence="1" type="ORF">ACFSKQ_09340</name>
</gene>
<comment type="caution">
    <text evidence="1">The sequence shown here is derived from an EMBL/GenBank/DDBJ whole genome shotgun (WGS) entry which is preliminary data.</text>
</comment>
<keyword evidence="2" id="KW-1185">Reference proteome</keyword>
<name>A0ABW5CK32_9HYPH</name>
<organism evidence="1 2">
    <name type="scientific">Aureimonas populi</name>
    <dbReference type="NCBI Taxonomy" id="1701758"/>
    <lineage>
        <taxon>Bacteria</taxon>
        <taxon>Pseudomonadati</taxon>
        <taxon>Pseudomonadota</taxon>
        <taxon>Alphaproteobacteria</taxon>
        <taxon>Hyphomicrobiales</taxon>
        <taxon>Aurantimonadaceae</taxon>
        <taxon>Aureimonas</taxon>
    </lineage>
</organism>
<reference evidence="2" key="1">
    <citation type="journal article" date="2019" name="Int. J. Syst. Evol. Microbiol.">
        <title>The Global Catalogue of Microorganisms (GCM) 10K type strain sequencing project: providing services to taxonomists for standard genome sequencing and annotation.</title>
        <authorList>
            <consortium name="The Broad Institute Genomics Platform"/>
            <consortium name="The Broad Institute Genome Sequencing Center for Infectious Disease"/>
            <person name="Wu L."/>
            <person name="Ma J."/>
        </authorList>
    </citation>
    <scope>NUCLEOTIDE SEQUENCE [LARGE SCALE GENOMIC DNA]</scope>
    <source>
        <strain evidence="2">ZS-35-S2</strain>
    </source>
</reference>
<protein>
    <recommendedName>
        <fullName evidence="3">Benenodin family lasso peptide</fullName>
    </recommendedName>
</protein>
<sequence length="70" mass="7494">MEDKMTMKANHETRALTDAECEAVGGGRIAPITTLAVGEEDGGWRATTLAVGEEDGRFIPSPVLDLKIHN</sequence>
<accession>A0ABW5CK32</accession>
<evidence type="ECO:0000313" key="1">
    <source>
        <dbReference type="EMBL" id="MFD2237669.1"/>
    </source>
</evidence>
<evidence type="ECO:0000313" key="2">
    <source>
        <dbReference type="Proteomes" id="UP001597371"/>
    </source>
</evidence>
<dbReference type="RefSeq" id="WP_377946405.1">
    <property type="nucleotide sequence ID" value="NZ_JBHUIJ010000011.1"/>
</dbReference>